<proteinExistence type="inferred from homology"/>
<feature type="transmembrane region" description="Helical" evidence="7">
    <location>
        <begin position="20"/>
        <end position="41"/>
    </location>
</feature>
<evidence type="ECO:0000256" key="7">
    <source>
        <dbReference type="SAM" id="Phobius"/>
    </source>
</evidence>
<evidence type="ECO:0000259" key="8">
    <source>
        <dbReference type="Pfam" id="PF01618"/>
    </source>
</evidence>
<keyword evidence="4 7" id="KW-1133">Transmembrane helix</keyword>
<evidence type="ECO:0000313" key="9">
    <source>
        <dbReference type="EMBL" id="MYM57529.1"/>
    </source>
</evidence>
<feature type="transmembrane region" description="Helical" evidence="7">
    <location>
        <begin position="172"/>
        <end position="193"/>
    </location>
</feature>
<comment type="subcellular location">
    <subcellularLocation>
        <location evidence="1">Cell membrane</location>
        <topology evidence="1">Multi-pass membrane protein</topology>
    </subcellularLocation>
    <subcellularLocation>
        <location evidence="6">Membrane</location>
        <topology evidence="6">Multi-pass membrane protein</topology>
    </subcellularLocation>
</comment>
<evidence type="ECO:0000256" key="2">
    <source>
        <dbReference type="ARBA" id="ARBA00022475"/>
    </source>
</evidence>
<comment type="similarity">
    <text evidence="6">Belongs to the exbB/tolQ family.</text>
</comment>
<dbReference type="Pfam" id="PF01618">
    <property type="entry name" value="MotA_ExbB"/>
    <property type="match status" value="1"/>
</dbReference>
<feature type="domain" description="MotA/TolQ/ExbB proton channel" evidence="8">
    <location>
        <begin position="88"/>
        <end position="205"/>
    </location>
</feature>
<accession>A0A6L8LWI7</accession>
<dbReference type="GO" id="GO:0017038">
    <property type="term" value="P:protein import"/>
    <property type="evidence" value="ECO:0007669"/>
    <property type="project" value="TreeGrafter"/>
</dbReference>
<evidence type="ECO:0000256" key="3">
    <source>
        <dbReference type="ARBA" id="ARBA00022692"/>
    </source>
</evidence>
<dbReference type="EMBL" id="WWEN01000012">
    <property type="protein sequence ID" value="MYM57529.1"/>
    <property type="molecule type" value="Genomic_DNA"/>
</dbReference>
<keyword evidence="3 7" id="KW-0812">Transmembrane</keyword>
<evidence type="ECO:0000313" key="10">
    <source>
        <dbReference type="Proteomes" id="UP000479043"/>
    </source>
</evidence>
<dbReference type="InterPro" id="IPR050790">
    <property type="entry name" value="ExbB/TolQ_transport"/>
</dbReference>
<gene>
    <name evidence="9" type="ORF">GR167_19590</name>
</gene>
<comment type="caution">
    <text evidence="9">The sequence shown here is derived from an EMBL/GenBank/DDBJ whole genome shotgun (WGS) entry which is preliminary data.</text>
</comment>
<keyword evidence="6" id="KW-0653">Protein transport</keyword>
<feature type="transmembrane region" description="Helical" evidence="7">
    <location>
        <begin position="129"/>
        <end position="152"/>
    </location>
</feature>
<dbReference type="PANTHER" id="PTHR30625:SF11">
    <property type="entry name" value="MOTA_TOLQ_EXBB PROTON CHANNEL DOMAIN-CONTAINING PROTEIN"/>
    <property type="match status" value="1"/>
</dbReference>
<keyword evidence="5 7" id="KW-0472">Membrane</keyword>
<keyword evidence="10" id="KW-1185">Reference proteome</keyword>
<evidence type="ECO:0000256" key="1">
    <source>
        <dbReference type="ARBA" id="ARBA00004651"/>
    </source>
</evidence>
<keyword evidence="6" id="KW-0813">Transport</keyword>
<evidence type="ECO:0000256" key="5">
    <source>
        <dbReference type="ARBA" id="ARBA00023136"/>
    </source>
</evidence>
<protein>
    <submittedName>
        <fullName evidence="9">MotA/TolQ/ExbB proton channel family protein</fullName>
    </submittedName>
</protein>
<evidence type="ECO:0000256" key="6">
    <source>
        <dbReference type="RuleBase" id="RU004057"/>
    </source>
</evidence>
<dbReference type="RefSeq" id="WP_160975433.1">
    <property type="nucleotide sequence ID" value="NZ_WWEN01000012.1"/>
</dbReference>
<dbReference type="AlphaFoldDB" id="A0A6L8LWI7"/>
<dbReference type="Proteomes" id="UP000479043">
    <property type="component" value="Unassembled WGS sequence"/>
</dbReference>
<name>A0A6L8LWI7_9RHOB</name>
<dbReference type="InterPro" id="IPR002898">
    <property type="entry name" value="MotA_ExbB_proton_chnl"/>
</dbReference>
<dbReference type="PANTHER" id="PTHR30625">
    <property type="entry name" value="PROTEIN TOLQ"/>
    <property type="match status" value="1"/>
</dbReference>
<dbReference type="GO" id="GO:0005886">
    <property type="term" value="C:plasma membrane"/>
    <property type="evidence" value="ECO:0007669"/>
    <property type="project" value="UniProtKB-SubCell"/>
</dbReference>
<reference evidence="9 10" key="1">
    <citation type="submission" date="2020-01" db="EMBL/GenBank/DDBJ databases">
        <authorList>
            <person name="Chen S."/>
        </authorList>
    </citation>
    <scope>NUCLEOTIDE SEQUENCE [LARGE SCALE GENOMIC DNA]</scope>
    <source>
        <strain evidence="9 10">GS-10</strain>
    </source>
</reference>
<sequence>MNSFPDLSAIVATAADFLAAGGPSIWVIAALSVITVALILWKTWDLIWLGAWSGGRHVNRALELWRAHQDGEAKALLSGRRTVRAKLVIAAMEAEQHSHLDREAGKEEAVRVAKLLLARAGGGLRPLELIATIAPLLGLLGTVLGMISAFQALQESGARADPAMLAGGIWEALLTTAAGMAVAIPASIALTWFESIIDRLRLEMEDAGTRVFQRSNAPEPVHLATAEAAAPRRFSAE</sequence>
<organism evidence="9 10">
    <name type="scientific">Thalassovita mangrovi</name>
    <dbReference type="NCBI Taxonomy" id="2692236"/>
    <lineage>
        <taxon>Bacteria</taxon>
        <taxon>Pseudomonadati</taxon>
        <taxon>Pseudomonadota</taxon>
        <taxon>Alphaproteobacteria</taxon>
        <taxon>Rhodobacterales</taxon>
        <taxon>Roseobacteraceae</taxon>
        <taxon>Thalassovita</taxon>
    </lineage>
</organism>
<keyword evidence="2" id="KW-1003">Cell membrane</keyword>
<evidence type="ECO:0000256" key="4">
    <source>
        <dbReference type="ARBA" id="ARBA00022989"/>
    </source>
</evidence>